<feature type="binding site" evidence="14">
    <location>
        <begin position="204"/>
        <end position="205"/>
    </location>
    <ligand>
        <name>FMN</name>
        <dbReference type="ChEBI" id="CHEBI:58210"/>
    </ligand>
</feature>
<dbReference type="InterPro" id="IPR013785">
    <property type="entry name" value="Aldolase_TIM"/>
</dbReference>
<dbReference type="PROSITE" id="PS01136">
    <property type="entry name" value="UPF0034"/>
    <property type="match status" value="1"/>
</dbReference>
<keyword evidence="4 12" id="KW-0285">Flavoprotein</keyword>
<dbReference type="EMBL" id="LGGP01000145">
    <property type="protein sequence ID" value="KUK80517.1"/>
    <property type="molecule type" value="Genomic_DNA"/>
</dbReference>
<dbReference type="InterPro" id="IPR001269">
    <property type="entry name" value="DUS_fam"/>
</dbReference>
<keyword evidence="8" id="KW-0694">RNA-binding</keyword>
<comment type="similarity">
    <text evidence="12">Belongs to the dus family.</text>
</comment>
<dbReference type="GO" id="GO:0017150">
    <property type="term" value="F:tRNA dihydrouridine synthase activity"/>
    <property type="evidence" value="ECO:0007669"/>
    <property type="project" value="InterPro"/>
</dbReference>
<protein>
    <recommendedName>
        <fullName evidence="12">tRNA-dihydrouridine synthase</fullName>
        <ecNumber evidence="12">1.3.1.-</ecNumber>
    </recommendedName>
</protein>
<evidence type="ECO:0000256" key="5">
    <source>
        <dbReference type="ARBA" id="ARBA00022643"/>
    </source>
</evidence>
<dbReference type="Pfam" id="PF01207">
    <property type="entry name" value="Dus"/>
    <property type="match status" value="1"/>
</dbReference>
<evidence type="ECO:0000256" key="9">
    <source>
        <dbReference type="ARBA" id="ARBA00023002"/>
    </source>
</evidence>
<evidence type="ECO:0000256" key="4">
    <source>
        <dbReference type="ARBA" id="ARBA00022630"/>
    </source>
</evidence>
<evidence type="ECO:0000256" key="2">
    <source>
        <dbReference type="ARBA" id="ARBA00002790"/>
    </source>
</evidence>
<feature type="active site" description="Proton donor" evidence="13">
    <location>
        <position position="79"/>
    </location>
</feature>
<evidence type="ECO:0000313" key="16">
    <source>
        <dbReference type="EMBL" id="KUK80517.1"/>
    </source>
</evidence>
<comment type="function">
    <text evidence="2 12">Catalyzes the synthesis of 5,6-dihydrouridine (D), a modified base found in the D-loop of most tRNAs, via the reduction of the C5-C6 double bond in target uridines.</text>
</comment>
<evidence type="ECO:0000256" key="14">
    <source>
        <dbReference type="PIRSR" id="PIRSR006621-2"/>
    </source>
</evidence>
<comment type="cofactor">
    <cofactor evidence="1 12 14">
        <name>FMN</name>
        <dbReference type="ChEBI" id="CHEBI:58210"/>
    </cofactor>
</comment>
<dbReference type="InterPro" id="IPR024036">
    <property type="entry name" value="tRNA-dHydroUridine_Synthase_C"/>
</dbReference>
<evidence type="ECO:0000256" key="10">
    <source>
        <dbReference type="ARBA" id="ARBA00048205"/>
    </source>
</evidence>
<dbReference type="Gene3D" id="1.10.1200.80">
    <property type="entry name" value="Putative flavin oxidoreducatase, domain 2"/>
    <property type="match status" value="1"/>
</dbReference>
<dbReference type="PATRIC" id="fig|1184387.3.peg.1334"/>
<feature type="domain" description="DUS-like FMN-binding" evidence="15">
    <location>
        <begin position="1"/>
        <end position="293"/>
    </location>
</feature>
<feature type="binding site" evidence="14">
    <location>
        <position position="146"/>
    </location>
    <ligand>
        <name>FMN</name>
        <dbReference type="ChEBI" id="CHEBI:58210"/>
    </ligand>
</feature>
<feature type="binding site" evidence="14">
    <location>
        <position position="118"/>
    </location>
    <ligand>
        <name>FMN</name>
        <dbReference type="ChEBI" id="CHEBI:58210"/>
    </ligand>
</feature>
<dbReference type="PANTHER" id="PTHR45846:SF1">
    <property type="entry name" value="TRNA-DIHYDROURIDINE(47) SYNTHASE [NAD(P)(+)]-LIKE"/>
    <property type="match status" value="1"/>
</dbReference>
<gene>
    <name evidence="16" type="ORF">XD94_0930</name>
</gene>
<dbReference type="CDD" id="cd02801">
    <property type="entry name" value="DUS_like_FMN"/>
    <property type="match status" value="1"/>
</dbReference>
<organism evidence="16 17">
    <name type="scientific">Mesotoga prima</name>
    <dbReference type="NCBI Taxonomy" id="1184387"/>
    <lineage>
        <taxon>Bacteria</taxon>
        <taxon>Thermotogati</taxon>
        <taxon>Thermotogota</taxon>
        <taxon>Thermotogae</taxon>
        <taxon>Kosmotogales</taxon>
        <taxon>Kosmotogaceae</taxon>
        <taxon>Mesotoga</taxon>
    </lineage>
</organism>
<proteinExistence type="inferred from homology"/>
<dbReference type="Proteomes" id="UP000054092">
    <property type="component" value="Unassembled WGS sequence"/>
</dbReference>
<evidence type="ECO:0000256" key="13">
    <source>
        <dbReference type="PIRSR" id="PIRSR006621-1"/>
    </source>
</evidence>
<dbReference type="GO" id="GO:0000049">
    <property type="term" value="F:tRNA binding"/>
    <property type="evidence" value="ECO:0007669"/>
    <property type="project" value="UniProtKB-KW"/>
</dbReference>
<evidence type="ECO:0000256" key="7">
    <source>
        <dbReference type="ARBA" id="ARBA00022857"/>
    </source>
</evidence>
<keyword evidence="7" id="KW-0521">NADP</keyword>
<evidence type="ECO:0000256" key="3">
    <source>
        <dbReference type="ARBA" id="ARBA00022555"/>
    </source>
</evidence>
<comment type="catalytic activity">
    <reaction evidence="11">
        <text>a 5,6-dihydrouridine in tRNA + NAD(+) = a uridine in tRNA + NADH + H(+)</text>
        <dbReference type="Rhea" id="RHEA:54452"/>
        <dbReference type="Rhea" id="RHEA-COMP:13339"/>
        <dbReference type="Rhea" id="RHEA-COMP:13887"/>
        <dbReference type="ChEBI" id="CHEBI:15378"/>
        <dbReference type="ChEBI" id="CHEBI:57540"/>
        <dbReference type="ChEBI" id="CHEBI:57945"/>
        <dbReference type="ChEBI" id="CHEBI:65315"/>
        <dbReference type="ChEBI" id="CHEBI:74443"/>
    </reaction>
</comment>
<dbReference type="PIRSF" id="PIRSF006621">
    <property type="entry name" value="Dus"/>
    <property type="match status" value="1"/>
</dbReference>
<dbReference type="EC" id="1.3.1.-" evidence="12"/>
<sequence length="304" mass="33995">MAGYTDEVMRQLSLEWGADFVFSEMISVEGVLRGSGKTDEIIPSAPTRIQLFGSCVSRMAKAAARLNGIATWIDINAGCPVRKVTRRGAGSALLRTPEKIAEMIVALKETVDIPVSVKIRLGIENIETEEIIYPILKAKPKAVFIHGRTVSQGYSGAANWEEIERLTQILHSEGILSYGSGDMYSPEAIAKALRQYSVDGVVVARGAIGNPWIFRQARDLIEFGSYDNLTLPERLNYFLIHFGRLAEAVGEERAVRDLRKSFAGYTRNIRHASNLRSEYMKCNSLSEVKELFRNYIPERQLSKY</sequence>
<evidence type="ECO:0000256" key="8">
    <source>
        <dbReference type="ARBA" id="ARBA00022884"/>
    </source>
</evidence>
<dbReference type="GO" id="GO:0050660">
    <property type="term" value="F:flavin adenine dinucleotide binding"/>
    <property type="evidence" value="ECO:0007669"/>
    <property type="project" value="InterPro"/>
</dbReference>
<keyword evidence="9 12" id="KW-0560">Oxidoreductase</keyword>
<evidence type="ECO:0000313" key="17">
    <source>
        <dbReference type="Proteomes" id="UP000054092"/>
    </source>
</evidence>
<keyword evidence="3" id="KW-0820">tRNA-binding</keyword>
<dbReference type="Gene3D" id="3.20.20.70">
    <property type="entry name" value="Aldolase class I"/>
    <property type="match status" value="1"/>
</dbReference>
<dbReference type="InterPro" id="IPR035587">
    <property type="entry name" value="DUS-like_FMN-bd"/>
</dbReference>
<evidence type="ECO:0000256" key="12">
    <source>
        <dbReference type="PIRNR" id="PIRNR006621"/>
    </source>
</evidence>
<keyword evidence="14" id="KW-0547">Nucleotide-binding</keyword>
<dbReference type="AlphaFoldDB" id="A0A124FY99"/>
<evidence type="ECO:0000256" key="11">
    <source>
        <dbReference type="ARBA" id="ARBA00048802"/>
    </source>
</evidence>
<dbReference type="InterPro" id="IPR018517">
    <property type="entry name" value="tRNA_hU_synthase_CS"/>
</dbReference>
<comment type="catalytic activity">
    <reaction evidence="10">
        <text>a 5,6-dihydrouridine in tRNA + NADP(+) = a uridine in tRNA + NADPH + H(+)</text>
        <dbReference type="Rhea" id="RHEA:23624"/>
        <dbReference type="Rhea" id="RHEA-COMP:13339"/>
        <dbReference type="Rhea" id="RHEA-COMP:13887"/>
        <dbReference type="ChEBI" id="CHEBI:15378"/>
        <dbReference type="ChEBI" id="CHEBI:57783"/>
        <dbReference type="ChEBI" id="CHEBI:58349"/>
        <dbReference type="ChEBI" id="CHEBI:65315"/>
        <dbReference type="ChEBI" id="CHEBI:74443"/>
    </reaction>
</comment>
<feature type="binding site" evidence="14">
    <location>
        <position position="50"/>
    </location>
    <ligand>
        <name>FMN</name>
        <dbReference type="ChEBI" id="CHEBI:58210"/>
    </ligand>
</feature>
<accession>A0A124FY99</accession>
<reference evidence="17" key="1">
    <citation type="journal article" date="2015" name="MBio">
        <title>Genome-Resolved Metagenomic Analysis Reveals Roles for Candidate Phyla and Other Microbial Community Members in Biogeochemical Transformations in Oil Reservoirs.</title>
        <authorList>
            <person name="Hu P."/>
            <person name="Tom L."/>
            <person name="Singh A."/>
            <person name="Thomas B.C."/>
            <person name="Baker B.J."/>
            <person name="Piceno Y.M."/>
            <person name="Andersen G.L."/>
            <person name="Banfield J.F."/>
        </authorList>
    </citation>
    <scope>NUCLEOTIDE SEQUENCE [LARGE SCALE GENOMIC DNA]</scope>
</reference>
<evidence type="ECO:0000259" key="15">
    <source>
        <dbReference type="Pfam" id="PF01207"/>
    </source>
</evidence>
<evidence type="ECO:0000256" key="6">
    <source>
        <dbReference type="ARBA" id="ARBA00022694"/>
    </source>
</evidence>
<keyword evidence="5 12" id="KW-0288">FMN</keyword>
<keyword evidence="6 12" id="KW-0819">tRNA processing</keyword>
<dbReference type="SUPFAM" id="SSF51395">
    <property type="entry name" value="FMN-linked oxidoreductases"/>
    <property type="match status" value="1"/>
</dbReference>
<comment type="caution">
    <text evidence="16">The sequence shown here is derived from an EMBL/GenBank/DDBJ whole genome shotgun (WGS) entry which is preliminary data.</text>
</comment>
<evidence type="ECO:0000256" key="1">
    <source>
        <dbReference type="ARBA" id="ARBA00001917"/>
    </source>
</evidence>
<dbReference type="PANTHER" id="PTHR45846">
    <property type="entry name" value="TRNA-DIHYDROURIDINE(47) SYNTHASE [NAD(P)(+)]-LIKE"/>
    <property type="match status" value="1"/>
</dbReference>
<name>A0A124FY99_9BACT</name>